<accession>A0A0G1S4D6</accession>
<dbReference type="InterPro" id="IPR052054">
    <property type="entry name" value="Oxidative_DNA_repair_enzyme"/>
</dbReference>
<gene>
    <name evidence="5" type="ORF">UX87_C0010G0006</name>
</gene>
<dbReference type="Proteomes" id="UP000034364">
    <property type="component" value="Unassembled WGS sequence"/>
</dbReference>
<dbReference type="GO" id="GO:0016798">
    <property type="term" value="F:hydrolase activity, acting on glycosyl bonds"/>
    <property type="evidence" value="ECO:0007669"/>
    <property type="project" value="UniProtKB-KW"/>
</dbReference>
<proteinExistence type="inferred from homology"/>
<dbReference type="GO" id="GO:0140078">
    <property type="term" value="F:class I DNA-(apurinic or apyrimidinic site) endonuclease activity"/>
    <property type="evidence" value="ECO:0007669"/>
    <property type="project" value="UniProtKB-EC"/>
</dbReference>
<dbReference type="PANTHER" id="PTHR10242:SF2">
    <property type="entry name" value="N-GLYCOSYLASE_DNA LYASE"/>
    <property type="match status" value="1"/>
</dbReference>
<evidence type="ECO:0000256" key="3">
    <source>
        <dbReference type="ARBA" id="ARBA00044632"/>
    </source>
</evidence>
<dbReference type="InterPro" id="IPR011257">
    <property type="entry name" value="DNA_glycosylase"/>
</dbReference>
<dbReference type="PANTHER" id="PTHR10242">
    <property type="entry name" value="8-OXOGUANINE DNA GLYCOSYLASE"/>
    <property type="match status" value="1"/>
</dbReference>
<keyword evidence="5" id="KW-0378">Hydrolase</keyword>
<comment type="similarity">
    <text evidence="1">Belongs to the type-1 OGG1 family.</text>
</comment>
<dbReference type="SMART" id="SM00478">
    <property type="entry name" value="ENDO3c"/>
    <property type="match status" value="1"/>
</dbReference>
<dbReference type="GO" id="GO:0006284">
    <property type="term" value="P:base-excision repair"/>
    <property type="evidence" value="ECO:0007669"/>
    <property type="project" value="InterPro"/>
</dbReference>
<evidence type="ECO:0000313" key="5">
    <source>
        <dbReference type="EMBL" id="KKU64241.1"/>
    </source>
</evidence>
<evidence type="ECO:0000256" key="2">
    <source>
        <dbReference type="ARBA" id="ARBA00012720"/>
    </source>
</evidence>
<sequence length="322" mass="38118">MKLKLAAVETVAPTAPFNFDATFHKPDHFTSGDNLWEPGVKWQTWRQEGKAYGLKIINRGGTELPEIRVEIYSDAPLSKVERGNIVREIKYRYNLDLDLKKFYTELGGDEMLGPVISRWLGMRPGHPSSLYEYLIIGIVLQNASVRRSVQMFKALLERYGMKMEFDGKELWCFWEPGSLAPVSEEELRALKVGYRAKSIKRIDDYFLNGQMDETDLRNRDREAQMKELLKLYGVGPATVWYLLFDVFHHWDFFDHISPWEQKIYSKLFFDRDPENPVPVEKLLKHFERFGAFKQLAVHYLWEDLWWKRKNESIPWMEKLIRI</sequence>
<evidence type="ECO:0000256" key="1">
    <source>
        <dbReference type="ARBA" id="ARBA00010679"/>
    </source>
</evidence>
<name>A0A0G1S4D6_9BACT</name>
<dbReference type="InterPro" id="IPR003265">
    <property type="entry name" value="HhH-GPD_domain"/>
</dbReference>
<organism evidence="5 6">
    <name type="scientific">Candidatus Amesbacteria bacterium GW2011_GWA1_47_16</name>
    <dbReference type="NCBI Taxonomy" id="1618353"/>
    <lineage>
        <taxon>Bacteria</taxon>
        <taxon>Candidatus Amesiibacteriota</taxon>
    </lineage>
</organism>
<comment type="catalytic activity">
    <reaction evidence="3">
        <text>2'-deoxyribonucleotide-(2'-deoxyribose 5'-phosphate)-2'-deoxyribonucleotide-DNA = a 3'-end 2'-deoxyribonucleotide-(2,3-dehydro-2,3-deoxyribose 5'-phosphate)-DNA + a 5'-end 5'-phospho-2'-deoxyribonucleoside-DNA + H(+)</text>
        <dbReference type="Rhea" id="RHEA:66592"/>
        <dbReference type="Rhea" id="RHEA-COMP:13180"/>
        <dbReference type="Rhea" id="RHEA-COMP:16897"/>
        <dbReference type="Rhea" id="RHEA-COMP:17067"/>
        <dbReference type="ChEBI" id="CHEBI:15378"/>
        <dbReference type="ChEBI" id="CHEBI:136412"/>
        <dbReference type="ChEBI" id="CHEBI:157695"/>
        <dbReference type="ChEBI" id="CHEBI:167181"/>
        <dbReference type="EC" id="4.2.99.18"/>
    </reaction>
</comment>
<feature type="domain" description="HhH-GPD" evidence="4">
    <location>
        <begin position="139"/>
        <end position="308"/>
    </location>
</feature>
<reference evidence="5 6" key="1">
    <citation type="journal article" date="2015" name="Nature">
        <title>rRNA introns, odd ribosomes, and small enigmatic genomes across a large radiation of phyla.</title>
        <authorList>
            <person name="Brown C.T."/>
            <person name="Hug L.A."/>
            <person name="Thomas B.C."/>
            <person name="Sharon I."/>
            <person name="Castelle C.J."/>
            <person name="Singh A."/>
            <person name="Wilkins M.J."/>
            <person name="Williams K.H."/>
            <person name="Banfield J.F."/>
        </authorList>
    </citation>
    <scope>NUCLEOTIDE SEQUENCE [LARGE SCALE GENOMIC DNA]</scope>
</reference>
<protein>
    <recommendedName>
        <fullName evidence="2">DNA-(apurinic or apyrimidinic site) lyase</fullName>
        <ecNumber evidence="2">4.2.99.18</ecNumber>
    </recommendedName>
</protein>
<dbReference type="Gene3D" id="3.30.310.20">
    <property type="entry name" value="DNA-3-methyladenine glycosylase AlkA, N-terminal domain"/>
    <property type="match status" value="1"/>
</dbReference>
<dbReference type="Gene3D" id="1.10.340.30">
    <property type="entry name" value="Hypothetical protein, domain 2"/>
    <property type="match status" value="1"/>
</dbReference>
<dbReference type="EC" id="4.2.99.18" evidence="2"/>
<evidence type="ECO:0000259" key="4">
    <source>
        <dbReference type="SMART" id="SM00478"/>
    </source>
</evidence>
<dbReference type="InterPro" id="IPR037046">
    <property type="entry name" value="AlkA_N_sf"/>
</dbReference>
<dbReference type="EMBL" id="LCNV01000010">
    <property type="protein sequence ID" value="KKU64241.1"/>
    <property type="molecule type" value="Genomic_DNA"/>
</dbReference>
<dbReference type="SUPFAM" id="SSF48150">
    <property type="entry name" value="DNA-glycosylase"/>
    <property type="match status" value="1"/>
</dbReference>
<evidence type="ECO:0000313" key="6">
    <source>
        <dbReference type="Proteomes" id="UP000034364"/>
    </source>
</evidence>
<comment type="caution">
    <text evidence="5">The sequence shown here is derived from an EMBL/GenBank/DDBJ whole genome shotgun (WGS) entry which is preliminary data.</text>
</comment>
<keyword evidence="5" id="KW-0326">Glycosidase</keyword>
<dbReference type="AlphaFoldDB" id="A0A0G1S4D6"/>